<evidence type="ECO:0000313" key="7">
    <source>
        <dbReference type="EMBL" id="AIE92690.1"/>
    </source>
</evidence>
<evidence type="ECO:0000256" key="1">
    <source>
        <dbReference type="ARBA" id="ARBA00001974"/>
    </source>
</evidence>
<dbReference type="EMBL" id="KF900373">
    <property type="protein sequence ID" value="AIE92690.1"/>
    <property type="molecule type" value="Genomic_DNA"/>
</dbReference>
<comment type="cofactor">
    <cofactor evidence="1">
        <name>FAD</name>
        <dbReference type="ChEBI" id="CHEBI:57692"/>
    </cofactor>
</comment>
<reference evidence="7" key="1">
    <citation type="journal article" date="2014" name="Genome Biol. Evol.">
        <title>Pangenome evidence for extensive interdomain horizontal transfer affecting lineage core and shell genes in uncultured planktonic thaumarchaeota and euryarchaeota.</title>
        <authorList>
            <person name="Deschamps P."/>
            <person name="Zivanovic Y."/>
            <person name="Moreira D."/>
            <person name="Rodriguez-Valera F."/>
            <person name="Lopez-Garcia P."/>
        </authorList>
    </citation>
    <scope>NUCLEOTIDE SEQUENCE</scope>
</reference>
<feature type="domain" description="FAD dependent oxidoreductase" evidence="6">
    <location>
        <begin position="3"/>
        <end position="288"/>
    </location>
</feature>
<keyword evidence="4" id="KW-0274">FAD</keyword>
<dbReference type="EC" id="1.4.3.3" evidence="7"/>
<dbReference type="GO" id="GO:0003884">
    <property type="term" value="F:D-amino-acid oxidase activity"/>
    <property type="evidence" value="ECO:0007669"/>
    <property type="project" value="UniProtKB-EC"/>
</dbReference>
<keyword evidence="5 7" id="KW-0560">Oxidoreductase</keyword>
<dbReference type="PROSITE" id="PS00677">
    <property type="entry name" value="DAO"/>
    <property type="match status" value="1"/>
</dbReference>
<dbReference type="PIRSF" id="PIRSF000189">
    <property type="entry name" value="D-aa_oxidase"/>
    <property type="match status" value="1"/>
</dbReference>
<dbReference type="Gene3D" id="3.30.9.10">
    <property type="entry name" value="D-Amino Acid Oxidase, subunit A, domain 2"/>
    <property type="match status" value="1"/>
</dbReference>
<accession>A0A075FMC3</accession>
<keyword evidence="3" id="KW-0285">Flavoprotein</keyword>
<dbReference type="GO" id="GO:0005737">
    <property type="term" value="C:cytoplasm"/>
    <property type="evidence" value="ECO:0007669"/>
    <property type="project" value="TreeGrafter"/>
</dbReference>
<dbReference type="PANTHER" id="PTHR11530:SF11">
    <property type="entry name" value="D-ASPARTATE OXIDASE"/>
    <property type="match status" value="1"/>
</dbReference>
<dbReference type="Gene3D" id="3.40.50.720">
    <property type="entry name" value="NAD(P)-binding Rossmann-like Domain"/>
    <property type="match status" value="1"/>
</dbReference>
<dbReference type="InterPro" id="IPR006076">
    <property type="entry name" value="FAD-dep_OxRdtase"/>
</dbReference>
<protein>
    <submittedName>
        <fullName evidence="7">D-amino-acid oxidase (DAO)</fullName>
        <ecNumber evidence="7">1.4.3.3</ecNumber>
    </submittedName>
</protein>
<evidence type="ECO:0000256" key="4">
    <source>
        <dbReference type="ARBA" id="ARBA00022827"/>
    </source>
</evidence>
<proteinExistence type="inferred from homology"/>
<organism evidence="7">
    <name type="scientific">uncultured marine group II/III euryarchaeote AD1000_26_F05</name>
    <dbReference type="NCBI Taxonomy" id="1457744"/>
    <lineage>
        <taxon>Archaea</taxon>
        <taxon>Methanobacteriati</taxon>
        <taxon>Methanobacteriota</taxon>
        <taxon>environmental samples</taxon>
    </lineage>
</organism>
<comment type="similarity">
    <text evidence="2">Belongs to the DAMOX/DASOX family.</text>
</comment>
<dbReference type="GO" id="GO:0019478">
    <property type="term" value="P:D-amino acid catabolic process"/>
    <property type="evidence" value="ECO:0007669"/>
    <property type="project" value="TreeGrafter"/>
</dbReference>
<evidence type="ECO:0000256" key="5">
    <source>
        <dbReference type="ARBA" id="ARBA00023002"/>
    </source>
</evidence>
<dbReference type="Pfam" id="PF01266">
    <property type="entry name" value="DAO"/>
    <property type="match status" value="1"/>
</dbReference>
<dbReference type="GO" id="GO:0071949">
    <property type="term" value="F:FAD binding"/>
    <property type="evidence" value="ECO:0007669"/>
    <property type="project" value="InterPro"/>
</dbReference>
<evidence type="ECO:0000259" key="6">
    <source>
        <dbReference type="Pfam" id="PF01266"/>
    </source>
</evidence>
<dbReference type="SUPFAM" id="SSF51971">
    <property type="entry name" value="Nucleotide-binding domain"/>
    <property type="match status" value="1"/>
</dbReference>
<evidence type="ECO:0000256" key="3">
    <source>
        <dbReference type="ARBA" id="ARBA00022630"/>
    </source>
</evidence>
<gene>
    <name evidence="7" type="primary">DAO</name>
</gene>
<sequence length="294" mass="33079">MLEAGHSVRIIAREFSPDLVSDRAAALWYPFLAHPVEKTDRWGAETYAELLRLGKGELSAGITMRKGREYLRERVDLPGWRKDITHFRVLDSDEIPEPWVFGWEFESPIIEMPFYMPWLIARTRELGGIVEKGEVGDLSEIKAALVVNCSGIGARELCDDSEVHPVRGQVIYIEQDPGYGRFDQQPETLTYTIARRDCTVLGGTAQVDDWNLEIREADREEILSKCEAVWPELDRSKIIAEAVGLRPSRSEVRLESEIIANGTPVIHNYGHGGAGVTLSWGCADEVVRLAKKFA</sequence>
<name>A0A075FMC3_9EURY</name>
<dbReference type="AlphaFoldDB" id="A0A075FMC3"/>
<dbReference type="InterPro" id="IPR023209">
    <property type="entry name" value="DAO"/>
</dbReference>
<dbReference type="InterPro" id="IPR006181">
    <property type="entry name" value="D-amino_acid_oxidase_CS"/>
</dbReference>
<dbReference type="SUPFAM" id="SSF54373">
    <property type="entry name" value="FAD-linked reductases, C-terminal domain"/>
    <property type="match status" value="1"/>
</dbReference>
<evidence type="ECO:0000256" key="2">
    <source>
        <dbReference type="ARBA" id="ARBA00006730"/>
    </source>
</evidence>
<dbReference type="PANTHER" id="PTHR11530">
    <property type="entry name" value="D-AMINO ACID OXIDASE"/>
    <property type="match status" value="1"/>
</dbReference>